<dbReference type="GO" id="GO:0005634">
    <property type="term" value="C:nucleus"/>
    <property type="evidence" value="ECO:0007669"/>
    <property type="project" value="UniProtKB-SubCell"/>
</dbReference>
<dbReference type="InterPro" id="IPR000197">
    <property type="entry name" value="Znf_TAZ"/>
</dbReference>
<keyword evidence="5 13" id="KW-0863">Zinc-finger</keyword>
<dbReference type="GO" id="GO:0000123">
    <property type="term" value="C:histone acetyltransferase complex"/>
    <property type="evidence" value="ECO:0007669"/>
    <property type="project" value="TreeGrafter"/>
</dbReference>
<dbReference type="GO" id="GO:0004402">
    <property type="term" value="F:histone acetyltransferase activity"/>
    <property type="evidence" value="ECO:0007669"/>
    <property type="project" value="InterPro"/>
</dbReference>
<keyword evidence="4 13" id="KW-0479">Metal-binding</keyword>
<dbReference type="Pfam" id="PF00569">
    <property type="entry name" value="ZZ"/>
    <property type="match status" value="1"/>
</dbReference>
<dbReference type="GO" id="GO:0003713">
    <property type="term" value="F:transcription coactivator activity"/>
    <property type="evidence" value="ECO:0007669"/>
    <property type="project" value="TreeGrafter"/>
</dbReference>
<dbReference type="PANTHER" id="PTHR13808:SF1">
    <property type="entry name" value="HISTONE ACETYLTRANSFERASE"/>
    <property type="match status" value="1"/>
</dbReference>
<dbReference type="InterPro" id="IPR043145">
    <property type="entry name" value="Znf_ZZ_sf"/>
</dbReference>
<dbReference type="EMBL" id="OC874803">
    <property type="protein sequence ID" value="CAD7637923.1"/>
    <property type="molecule type" value="Genomic_DNA"/>
</dbReference>
<dbReference type="GO" id="GO:0008270">
    <property type="term" value="F:zinc ion binding"/>
    <property type="evidence" value="ECO:0007669"/>
    <property type="project" value="UniProtKB-KW"/>
</dbReference>
<dbReference type="PROSITE" id="PS50134">
    <property type="entry name" value="ZF_TAZ"/>
    <property type="match status" value="1"/>
</dbReference>
<evidence type="ECO:0000256" key="4">
    <source>
        <dbReference type="ARBA" id="ARBA00022723"/>
    </source>
</evidence>
<reference evidence="15" key="1">
    <citation type="submission" date="2020-11" db="EMBL/GenBank/DDBJ databases">
        <authorList>
            <person name="Tran Van P."/>
        </authorList>
    </citation>
    <scope>NUCLEOTIDE SEQUENCE</scope>
</reference>
<dbReference type="Gene3D" id="1.20.1020.10">
    <property type="entry name" value="TAZ domain"/>
    <property type="match status" value="1"/>
</dbReference>
<feature type="domain" description="TAZ-type" evidence="14">
    <location>
        <begin position="82"/>
        <end position="160"/>
    </location>
</feature>
<evidence type="ECO:0000256" key="5">
    <source>
        <dbReference type="ARBA" id="ARBA00022771"/>
    </source>
</evidence>
<evidence type="ECO:0000256" key="11">
    <source>
        <dbReference type="ARBA" id="ARBA00023242"/>
    </source>
</evidence>
<sequence length="204" mass="22358">MLNESGDSTSDGTTIHTCRTCETRIVDARYHCGQCDHFDLCVACYQRHGHTHAMDQLTLIGQWVEVAPVANGAGNTGRANAPPADQSAIQRCAQTLAHSCRCRDANCALPSCHKYKKAVQHARRCQRQATSNRLKLVNQKAAAAPGGGDSECPVIYCTTIQRKLRRRVRQRLQQVRILVGRIAAMVAMSGQSPAAPQLRQQQSP</sequence>
<keyword evidence="8" id="KW-0805">Transcription regulation</keyword>
<evidence type="ECO:0000256" key="1">
    <source>
        <dbReference type="ARBA" id="ARBA00004123"/>
    </source>
</evidence>
<keyword evidence="6 13" id="KW-0862">Zinc</keyword>
<gene>
    <name evidence="15" type="ORF">OSB1V03_LOCUS17169</name>
</gene>
<evidence type="ECO:0000259" key="14">
    <source>
        <dbReference type="PROSITE" id="PS50134"/>
    </source>
</evidence>
<dbReference type="EMBL" id="CAJPIZ010020228">
    <property type="protein sequence ID" value="CAG2117216.1"/>
    <property type="molecule type" value="Genomic_DNA"/>
</dbReference>
<dbReference type="GO" id="GO:0045944">
    <property type="term" value="P:positive regulation of transcription by RNA polymerase II"/>
    <property type="evidence" value="ECO:0007669"/>
    <property type="project" value="TreeGrafter"/>
</dbReference>
<dbReference type="SUPFAM" id="SSF57933">
    <property type="entry name" value="TAZ domain"/>
    <property type="match status" value="1"/>
</dbReference>
<keyword evidence="7" id="KW-0156">Chromatin regulator</keyword>
<evidence type="ECO:0000313" key="15">
    <source>
        <dbReference type="EMBL" id="CAD7637923.1"/>
    </source>
</evidence>
<keyword evidence="11" id="KW-0539">Nucleus</keyword>
<evidence type="ECO:0000256" key="12">
    <source>
        <dbReference type="ARBA" id="ARBA00048017"/>
    </source>
</evidence>
<dbReference type="Proteomes" id="UP000759131">
    <property type="component" value="Unassembled WGS sequence"/>
</dbReference>
<keyword evidence="10" id="KW-0804">Transcription</keyword>
<feature type="non-terminal residue" evidence="15">
    <location>
        <position position="204"/>
    </location>
</feature>
<dbReference type="Gene3D" id="3.30.60.90">
    <property type="match status" value="1"/>
</dbReference>
<evidence type="ECO:0000256" key="8">
    <source>
        <dbReference type="ARBA" id="ARBA00023015"/>
    </source>
</evidence>
<dbReference type="OrthoDB" id="6516260at2759"/>
<evidence type="ECO:0000256" key="6">
    <source>
        <dbReference type="ARBA" id="ARBA00022833"/>
    </source>
</evidence>
<dbReference type="InterPro" id="IPR000433">
    <property type="entry name" value="Znf_ZZ"/>
</dbReference>
<protein>
    <recommendedName>
        <fullName evidence="2">histone acetyltransferase</fullName>
        <ecNumber evidence="2">2.3.1.48</ecNumber>
    </recommendedName>
</protein>
<dbReference type="InterPro" id="IPR013178">
    <property type="entry name" value="Histone_AcTrfase_Rtt109/CBP"/>
</dbReference>
<dbReference type="SMART" id="SM00291">
    <property type="entry name" value="ZnF_ZZ"/>
    <property type="match status" value="1"/>
</dbReference>
<keyword evidence="3" id="KW-0808">Transferase</keyword>
<keyword evidence="16" id="KW-1185">Reference proteome</keyword>
<dbReference type="SUPFAM" id="SSF57850">
    <property type="entry name" value="RING/U-box"/>
    <property type="match status" value="1"/>
</dbReference>
<comment type="catalytic activity">
    <reaction evidence="12">
        <text>L-lysyl-[protein] + acetyl-CoA = N(6)-acetyl-L-lysyl-[protein] + CoA + H(+)</text>
        <dbReference type="Rhea" id="RHEA:45948"/>
        <dbReference type="Rhea" id="RHEA-COMP:9752"/>
        <dbReference type="Rhea" id="RHEA-COMP:10731"/>
        <dbReference type="ChEBI" id="CHEBI:15378"/>
        <dbReference type="ChEBI" id="CHEBI:29969"/>
        <dbReference type="ChEBI" id="CHEBI:57287"/>
        <dbReference type="ChEBI" id="CHEBI:57288"/>
        <dbReference type="ChEBI" id="CHEBI:61930"/>
        <dbReference type="EC" id="2.3.1.48"/>
    </reaction>
</comment>
<dbReference type="InterPro" id="IPR035898">
    <property type="entry name" value="TAZ_dom_sf"/>
</dbReference>
<name>A0A7R9LA67_9ACAR</name>
<evidence type="ECO:0000256" key="3">
    <source>
        <dbReference type="ARBA" id="ARBA00022679"/>
    </source>
</evidence>
<evidence type="ECO:0000256" key="10">
    <source>
        <dbReference type="ARBA" id="ARBA00023163"/>
    </source>
</evidence>
<evidence type="ECO:0000256" key="7">
    <source>
        <dbReference type="ARBA" id="ARBA00022853"/>
    </source>
</evidence>
<evidence type="ECO:0000256" key="13">
    <source>
        <dbReference type="PROSITE-ProRule" id="PRU00203"/>
    </source>
</evidence>
<evidence type="ECO:0000313" key="16">
    <source>
        <dbReference type="Proteomes" id="UP000759131"/>
    </source>
</evidence>
<dbReference type="SMART" id="SM00551">
    <property type="entry name" value="ZnF_TAZ"/>
    <property type="match status" value="1"/>
</dbReference>
<evidence type="ECO:0000256" key="9">
    <source>
        <dbReference type="ARBA" id="ARBA00023159"/>
    </source>
</evidence>
<accession>A0A7R9LA67</accession>
<dbReference type="GO" id="GO:0005667">
    <property type="term" value="C:transcription regulator complex"/>
    <property type="evidence" value="ECO:0007669"/>
    <property type="project" value="TreeGrafter"/>
</dbReference>
<dbReference type="EC" id="2.3.1.48" evidence="2"/>
<dbReference type="PANTHER" id="PTHR13808">
    <property type="entry name" value="CBP/P300-RELATED"/>
    <property type="match status" value="1"/>
</dbReference>
<comment type="subcellular location">
    <subcellularLocation>
        <location evidence="1">Nucleus</location>
    </subcellularLocation>
</comment>
<organism evidence="15">
    <name type="scientific">Medioppia subpectinata</name>
    <dbReference type="NCBI Taxonomy" id="1979941"/>
    <lineage>
        <taxon>Eukaryota</taxon>
        <taxon>Metazoa</taxon>
        <taxon>Ecdysozoa</taxon>
        <taxon>Arthropoda</taxon>
        <taxon>Chelicerata</taxon>
        <taxon>Arachnida</taxon>
        <taxon>Acari</taxon>
        <taxon>Acariformes</taxon>
        <taxon>Sarcoptiformes</taxon>
        <taxon>Oribatida</taxon>
        <taxon>Brachypylina</taxon>
        <taxon>Oppioidea</taxon>
        <taxon>Oppiidae</taxon>
        <taxon>Medioppia</taxon>
    </lineage>
</organism>
<feature type="zinc finger region" description="TAZ-type" evidence="13">
    <location>
        <begin position="82"/>
        <end position="160"/>
    </location>
</feature>
<dbReference type="GO" id="GO:0031490">
    <property type="term" value="F:chromatin DNA binding"/>
    <property type="evidence" value="ECO:0007669"/>
    <property type="project" value="TreeGrafter"/>
</dbReference>
<proteinExistence type="predicted"/>
<dbReference type="AlphaFoldDB" id="A0A7R9LA67"/>
<keyword evidence="9" id="KW-0010">Activator</keyword>
<evidence type="ECO:0000256" key="2">
    <source>
        <dbReference type="ARBA" id="ARBA00013184"/>
    </source>
</evidence>